<feature type="transmembrane region" description="Helical" evidence="8">
    <location>
        <begin position="297"/>
        <end position="316"/>
    </location>
</feature>
<evidence type="ECO:0000256" key="3">
    <source>
        <dbReference type="ARBA" id="ARBA00022475"/>
    </source>
</evidence>
<evidence type="ECO:0000313" key="11">
    <source>
        <dbReference type="EMBL" id="ACM92162.1"/>
    </source>
</evidence>
<dbReference type="InterPro" id="IPR011014">
    <property type="entry name" value="MscS_channel_TM-2"/>
</dbReference>
<dbReference type="SUPFAM" id="SSF82689">
    <property type="entry name" value="Mechanosensitive channel protein MscS (YggB), C-terminal domain"/>
    <property type="match status" value="1"/>
</dbReference>
<dbReference type="eggNOG" id="COG3264">
    <property type="taxonomic scope" value="Bacteria"/>
</dbReference>
<evidence type="ECO:0000313" key="12">
    <source>
        <dbReference type="Proteomes" id="UP000000448"/>
    </source>
</evidence>
<evidence type="ECO:0000256" key="5">
    <source>
        <dbReference type="ARBA" id="ARBA00022989"/>
    </source>
</evidence>
<dbReference type="Pfam" id="PF21082">
    <property type="entry name" value="MS_channel_3rd"/>
    <property type="match status" value="1"/>
</dbReference>
<dbReference type="KEGG" id="nam:NAMH_0688"/>
<dbReference type="InterPro" id="IPR010920">
    <property type="entry name" value="LSM_dom_sf"/>
</dbReference>
<dbReference type="InterPro" id="IPR049278">
    <property type="entry name" value="MS_channel_C"/>
</dbReference>
<dbReference type="SUPFAM" id="SSF82861">
    <property type="entry name" value="Mechanosensitive channel protein MscS (YggB), transmembrane region"/>
    <property type="match status" value="1"/>
</dbReference>
<evidence type="ECO:0000256" key="8">
    <source>
        <dbReference type="SAM" id="Phobius"/>
    </source>
</evidence>
<dbReference type="SUPFAM" id="SSF50182">
    <property type="entry name" value="Sm-like ribonucleoproteins"/>
    <property type="match status" value="1"/>
</dbReference>
<dbReference type="Proteomes" id="UP000000448">
    <property type="component" value="Chromosome"/>
</dbReference>
<dbReference type="AlphaFoldDB" id="B9L8Z1"/>
<dbReference type="GO" id="GO:0005886">
    <property type="term" value="C:plasma membrane"/>
    <property type="evidence" value="ECO:0007669"/>
    <property type="project" value="UniProtKB-SubCell"/>
</dbReference>
<proteinExistence type="inferred from homology"/>
<keyword evidence="5 8" id="KW-1133">Transmembrane helix</keyword>
<dbReference type="Gene3D" id="3.30.70.100">
    <property type="match status" value="1"/>
</dbReference>
<dbReference type="Pfam" id="PF00924">
    <property type="entry name" value="MS_channel_2nd"/>
    <property type="match status" value="1"/>
</dbReference>
<dbReference type="OrthoDB" id="9799209at2"/>
<evidence type="ECO:0000256" key="6">
    <source>
        <dbReference type="ARBA" id="ARBA00023136"/>
    </source>
</evidence>
<keyword evidence="7" id="KW-0175">Coiled coil</keyword>
<dbReference type="InterPro" id="IPR052702">
    <property type="entry name" value="MscS-like_channel"/>
</dbReference>
<evidence type="ECO:0000256" key="2">
    <source>
        <dbReference type="ARBA" id="ARBA00008017"/>
    </source>
</evidence>
<feature type="transmembrane region" description="Helical" evidence="8">
    <location>
        <begin position="364"/>
        <end position="394"/>
    </location>
</feature>
<feature type="domain" description="Mechanosensitive ion channel MscS C-terminal" evidence="10">
    <location>
        <begin position="457"/>
        <end position="547"/>
    </location>
</feature>
<reference evidence="11 12" key="1">
    <citation type="journal article" date="2009" name="PLoS Genet.">
        <title>Adaptations to submarine hydrothermal environments exemplified by the genome of Nautilia profundicola.</title>
        <authorList>
            <person name="Campbell B.J."/>
            <person name="Smith J.L."/>
            <person name="Hanson T.E."/>
            <person name="Klotz M.G."/>
            <person name="Stein L.Y."/>
            <person name="Lee C.K."/>
            <person name="Wu D."/>
            <person name="Robinson J.M."/>
            <person name="Khouri H.M."/>
            <person name="Eisen J.A."/>
            <person name="Cary S.C."/>
        </authorList>
    </citation>
    <scope>NUCLEOTIDE SEQUENCE [LARGE SCALE GENOMIC DNA]</scope>
    <source>
        <strain evidence="12">ATCC BAA-1463 / DSM 18972 / AmH</strain>
    </source>
</reference>
<protein>
    <submittedName>
        <fullName evidence="11">Mechanosensitive ion channel family protein</fullName>
    </submittedName>
</protein>
<feature type="domain" description="Mechanosensitive ion channel MscS" evidence="9">
    <location>
        <begin position="381"/>
        <end position="448"/>
    </location>
</feature>
<dbReference type="Gene3D" id="1.10.287.1260">
    <property type="match status" value="1"/>
</dbReference>
<sequence>MKSWIILVFSLFLYSQTLNDILKQIPESSPNYSLAKILILKTNTLKFEKPVININPKNEKEYLSSFFQLVKLLNLSYNLPKQINELQDKIIILQSQTDPISQIQLQYFQKNLDIKNKILNYISNNFAAFEEKLFNKLHLIKFNNEVAKRNIENLKNQLTKHQQKLEKLKIELQKWKLLNNKKNILITQQEINKTLNNVKKLYKNLLNEELIIWFYELKNKNKSAFKTDDFILEYAKKADSSIYKPLNQIIIDYEKFTFGAKVFVYGAKKELEIFTQKTLNIINYPIFKVGNRTITPLNFAIFILVLIIGWFIGKYYKYIIYRLRHKKNISYSTATLLANMGYYSILTLSFLIALKVVGLDLSSLAIIAGALSVGIGFGLQNVVSNFVSGIILMFERSIKVGDYIQIDQDTRGEVVDISMRSTVIRTNDNINLIIPNQSFIQNNVINWTLGDDIVRFRVPFGVAYGSDIDKVEKVILNAISKANLPYIKKHSTLDTTPLVVFMEMADSSLNFELFVWVKGEYARRPRRTRSEFLKVIYKALNEAGINIPFPQQDLHIKDSVPFEIRIKK</sequence>
<name>B9L8Z1_NAUPA</name>
<dbReference type="Gene3D" id="2.30.30.60">
    <property type="match status" value="1"/>
</dbReference>
<dbReference type="EMBL" id="CP001279">
    <property type="protein sequence ID" value="ACM92162.1"/>
    <property type="molecule type" value="Genomic_DNA"/>
</dbReference>
<dbReference type="InterPro" id="IPR006685">
    <property type="entry name" value="MscS_channel_2nd"/>
</dbReference>
<accession>B9L8Z1</accession>
<evidence type="ECO:0000259" key="10">
    <source>
        <dbReference type="Pfam" id="PF21082"/>
    </source>
</evidence>
<dbReference type="PANTHER" id="PTHR30347">
    <property type="entry name" value="POTASSIUM CHANNEL RELATED"/>
    <property type="match status" value="1"/>
</dbReference>
<evidence type="ECO:0000256" key="4">
    <source>
        <dbReference type="ARBA" id="ARBA00022692"/>
    </source>
</evidence>
<feature type="coiled-coil region" evidence="7">
    <location>
        <begin position="137"/>
        <end position="208"/>
    </location>
</feature>
<evidence type="ECO:0000256" key="1">
    <source>
        <dbReference type="ARBA" id="ARBA00004651"/>
    </source>
</evidence>
<dbReference type="InterPro" id="IPR011066">
    <property type="entry name" value="MscS_channel_C_sf"/>
</dbReference>
<keyword evidence="6 8" id="KW-0472">Membrane</keyword>
<feature type="transmembrane region" description="Helical" evidence="8">
    <location>
        <begin position="336"/>
        <end position="358"/>
    </location>
</feature>
<organism evidence="11 12">
    <name type="scientific">Nautilia profundicola (strain ATCC BAA-1463 / DSM 18972 / AmH)</name>
    <dbReference type="NCBI Taxonomy" id="598659"/>
    <lineage>
        <taxon>Bacteria</taxon>
        <taxon>Pseudomonadati</taxon>
        <taxon>Campylobacterota</taxon>
        <taxon>Epsilonproteobacteria</taxon>
        <taxon>Nautiliales</taxon>
        <taxon>Nautiliaceae</taxon>
        <taxon>Nautilia</taxon>
    </lineage>
</organism>
<keyword evidence="12" id="KW-1185">Reference proteome</keyword>
<dbReference type="STRING" id="598659.NAMH_0688"/>
<dbReference type="RefSeq" id="WP_012663534.1">
    <property type="nucleotide sequence ID" value="NC_012115.1"/>
</dbReference>
<evidence type="ECO:0000259" key="9">
    <source>
        <dbReference type="Pfam" id="PF00924"/>
    </source>
</evidence>
<comment type="similarity">
    <text evidence="2">Belongs to the MscS (TC 1.A.23) family.</text>
</comment>
<keyword evidence="4 8" id="KW-0812">Transmembrane</keyword>
<dbReference type="GO" id="GO:0008381">
    <property type="term" value="F:mechanosensitive monoatomic ion channel activity"/>
    <property type="evidence" value="ECO:0007669"/>
    <property type="project" value="UniProtKB-ARBA"/>
</dbReference>
<dbReference type="HOGENOM" id="CLU_023512_0_0_7"/>
<dbReference type="InterPro" id="IPR023408">
    <property type="entry name" value="MscS_beta-dom_sf"/>
</dbReference>
<comment type="subcellular location">
    <subcellularLocation>
        <location evidence="1">Cell membrane</location>
        <topology evidence="1">Multi-pass membrane protein</topology>
    </subcellularLocation>
</comment>
<evidence type="ECO:0000256" key="7">
    <source>
        <dbReference type="SAM" id="Coils"/>
    </source>
</evidence>
<gene>
    <name evidence="11" type="ordered locus">NAMH_0688</name>
</gene>
<keyword evidence="3" id="KW-1003">Cell membrane</keyword>
<dbReference type="PANTHER" id="PTHR30347:SF1">
    <property type="entry name" value="MECHANOSENSITIVE CHANNEL MSCK"/>
    <property type="match status" value="1"/>
</dbReference>